<dbReference type="STRING" id="48709.A0A1D2NFC3"/>
<evidence type="ECO:0000256" key="4">
    <source>
        <dbReference type="ARBA" id="ARBA00023117"/>
    </source>
</evidence>
<protein>
    <submittedName>
        <fullName evidence="8">Tat-binding 7</fullName>
    </submittedName>
</protein>
<dbReference type="PANTHER" id="PTHR23069:SF0">
    <property type="entry name" value="TAT-BINDING HOMOLOG 7"/>
    <property type="match status" value="1"/>
</dbReference>
<feature type="compositionally biased region" description="Low complexity" evidence="6">
    <location>
        <begin position="36"/>
        <end position="48"/>
    </location>
</feature>
<dbReference type="GO" id="GO:0006334">
    <property type="term" value="P:nucleosome assembly"/>
    <property type="evidence" value="ECO:0007669"/>
    <property type="project" value="TreeGrafter"/>
</dbReference>
<dbReference type="InterPro" id="IPR045199">
    <property type="entry name" value="ATAD2-like"/>
</dbReference>
<dbReference type="EMBL" id="LJIJ01000066">
    <property type="protein sequence ID" value="ODN03676.1"/>
    <property type="molecule type" value="Genomic_DNA"/>
</dbReference>
<evidence type="ECO:0000256" key="5">
    <source>
        <dbReference type="RuleBase" id="RU003651"/>
    </source>
</evidence>
<comment type="similarity">
    <text evidence="1 5">Belongs to the AAA ATPase family.</text>
</comment>
<feature type="domain" description="AAA+ ATPase" evidence="7">
    <location>
        <begin position="166"/>
        <end position="308"/>
    </location>
</feature>
<accession>A0A1D2NFC3</accession>
<dbReference type="InterPro" id="IPR027417">
    <property type="entry name" value="P-loop_NTPase"/>
</dbReference>
<dbReference type="Pfam" id="PF00004">
    <property type="entry name" value="AAA"/>
    <property type="match status" value="1"/>
</dbReference>
<sequence>MKSSKLSDLVRVREMGNTESVTGGEGDNSSVPPQDGSGSESGMSSNSNAPAQNLTVVLLSGLSPELVCHADGVGGGTEEFYQRINVDSPLTCGFSGPNGGPGRFPRPNFFPGGGGDGGGGPRPEHIAASFKISALGGLDDQIGYLKRSVLLPMLRPEVLRENGIKAPKGIMFYGPPGTGKTFLAKALVNELKDNGQHVNFFYRKGGDVFSMWFGESARKLTEVFNTAKSMAPSIIFFDEIDGLCPNRTGQNHGTEAYNAVTTCFLGQMDALKTERVFVIGATNRLDAVDPAVRRPGRFDKHLSFGFPDQEARARIFRIQTDKWERDDRPTEDWIQNLAVQAIGYSGADIEKLCKDVVYVAIDENGGVITDSMRIREDHWLRAMGNMQRTSASNFGSAQINPSKPNDTVFRLIEPIVTSAIEKITPFILPQRGNAESIRKSLILCSVAGSQSKNFLRNQIVQGILCNRIFNKMTIFEISEETVFNQIAKGKPTTVSVFHNIINQVLDCTQPAVLVIPNLNEVMATAKESRVENQIVGALAKIRGPNIILLATSSEPLEKLEGNIWTELFNGEKRGIPVANPRRAQLVGFFSGMLEKSESFLVAQMGRAAQVADNDCFEDIMVLYSTLERMVNQYRAAGASGKEQEKALQQRVDQTITNYSQTRFR</sequence>
<dbReference type="GO" id="GO:0045815">
    <property type="term" value="P:transcription initiation-coupled chromatin remodeling"/>
    <property type="evidence" value="ECO:0007669"/>
    <property type="project" value="TreeGrafter"/>
</dbReference>
<evidence type="ECO:0000256" key="3">
    <source>
        <dbReference type="ARBA" id="ARBA00022840"/>
    </source>
</evidence>
<dbReference type="GO" id="GO:0042393">
    <property type="term" value="F:histone binding"/>
    <property type="evidence" value="ECO:0007669"/>
    <property type="project" value="TreeGrafter"/>
</dbReference>
<proteinExistence type="inferred from homology"/>
<dbReference type="GO" id="GO:0003682">
    <property type="term" value="F:chromatin binding"/>
    <property type="evidence" value="ECO:0007669"/>
    <property type="project" value="TreeGrafter"/>
</dbReference>
<gene>
    <name evidence="8" type="ORF">Ocin01_02991</name>
</gene>
<dbReference type="PROSITE" id="PS00674">
    <property type="entry name" value="AAA"/>
    <property type="match status" value="1"/>
</dbReference>
<evidence type="ECO:0000313" key="8">
    <source>
        <dbReference type="EMBL" id="ODN03676.1"/>
    </source>
</evidence>
<feature type="region of interest" description="Disordered" evidence="6">
    <location>
        <begin position="1"/>
        <end position="49"/>
    </location>
</feature>
<dbReference type="InterPro" id="IPR003959">
    <property type="entry name" value="ATPase_AAA_core"/>
</dbReference>
<evidence type="ECO:0000256" key="2">
    <source>
        <dbReference type="ARBA" id="ARBA00022741"/>
    </source>
</evidence>
<evidence type="ECO:0000256" key="1">
    <source>
        <dbReference type="ARBA" id="ARBA00006914"/>
    </source>
</evidence>
<dbReference type="OrthoDB" id="5421at2759"/>
<dbReference type="GO" id="GO:0005634">
    <property type="term" value="C:nucleus"/>
    <property type="evidence" value="ECO:0007669"/>
    <property type="project" value="TreeGrafter"/>
</dbReference>
<dbReference type="InterPro" id="IPR003593">
    <property type="entry name" value="AAA+_ATPase"/>
</dbReference>
<dbReference type="SUPFAM" id="SSF52540">
    <property type="entry name" value="P-loop containing nucleoside triphosphate hydrolases"/>
    <property type="match status" value="1"/>
</dbReference>
<dbReference type="FunFam" id="3.40.50.300:FF:000061">
    <property type="entry name" value="ATPase family, AAA domain-containing 2"/>
    <property type="match status" value="1"/>
</dbReference>
<keyword evidence="3 5" id="KW-0067">ATP-binding</keyword>
<reference evidence="8 9" key="1">
    <citation type="journal article" date="2016" name="Genome Biol. Evol.">
        <title>Gene Family Evolution Reflects Adaptation to Soil Environmental Stressors in the Genome of the Collembolan Orchesella cincta.</title>
        <authorList>
            <person name="Faddeeva-Vakhrusheva A."/>
            <person name="Derks M.F."/>
            <person name="Anvar S.Y."/>
            <person name="Agamennone V."/>
            <person name="Suring W."/>
            <person name="Smit S."/>
            <person name="van Straalen N.M."/>
            <person name="Roelofs D."/>
        </authorList>
    </citation>
    <scope>NUCLEOTIDE SEQUENCE [LARGE SCALE GENOMIC DNA]</scope>
    <source>
        <tissue evidence="8">Mixed pool</tissue>
    </source>
</reference>
<keyword evidence="9" id="KW-1185">Reference proteome</keyword>
<dbReference type="GO" id="GO:0016887">
    <property type="term" value="F:ATP hydrolysis activity"/>
    <property type="evidence" value="ECO:0007669"/>
    <property type="project" value="InterPro"/>
</dbReference>
<dbReference type="AlphaFoldDB" id="A0A1D2NFC3"/>
<evidence type="ECO:0000259" key="7">
    <source>
        <dbReference type="SMART" id="SM00382"/>
    </source>
</evidence>
<dbReference type="PANTHER" id="PTHR23069">
    <property type="entry name" value="AAA DOMAIN-CONTAINING"/>
    <property type="match status" value="1"/>
</dbReference>
<feature type="compositionally biased region" description="Polar residues" evidence="6">
    <location>
        <begin position="17"/>
        <end position="32"/>
    </location>
</feature>
<keyword evidence="2 5" id="KW-0547">Nucleotide-binding</keyword>
<dbReference type="SMART" id="SM00382">
    <property type="entry name" value="AAA"/>
    <property type="match status" value="1"/>
</dbReference>
<comment type="caution">
    <text evidence="8">The sequence shown here is derived from an EMBL/GenBank/DDBJ whole genome shotgun (WGS) entry which is preliminary data.</text>
</comment>
<dbReference type="OMA" id="WINDAIA"/>
<dbReference type="Proteomes" id="UP000094527">
    <property type="component" value="Unassembled WGS sequence"/>
</dbReference>
<organism evidence="8 9">
    <name type="scientific">Orchesella cincta</name>
    <name type="common">Springtail</name>
    <name type="synonym">Podura cincta</name>
    <dbReference type="NCBI Taxonomy" id="48709"/>
    <lineage>
        <taxon>Eukaryota</taxon>
        <taxon>Metazoa</taxon>
        <taxon>Ecdysozoa</taxon>
        <taxon>Arthropoda</taxon>
        <taxon>Hexapoda</taxon>
        <taxon>Collembola</taxon>
        <taxon>Entomobryomorpha</taxon>
        <taxon>Entomobryoidea</taxon>
        <taxon>Orchesellidae</taxon>
        <taxon>Orchesellinae</taxon>
        <taxon>Orchesella</taxon>
    </lineage>
</organism>
<dbReference type="GO" id="GO:0005524">
    <property type="term" value="F:ATP binding"/>
    <property type="evidence" value="ECO:0007669"/>
    <property type="project" value="UniProtKB-KW"/>
</dbReference>
<dbReference type="Gene3D" id="1.10.8.60">
    <property type="match status" value="1"/>
</dbReference>
<name>A0A1D2NFC3_ORCCI</name>
<evidence type="ECO:0000256" key="6">
    <source>
        <dbReference type="SAM" id="MobiDB-lite"/>
    </source>
</evidence>
<evidence type="ECO:0000313" key="9">
    <source>
        <dbReference type="Proteomes" id="UP000094527"/>
    </source>
</evidence>
<dbReference type="InterPro" id="IPR003960">
    <property type="entry name" value="ATPase_AAA_CS"/>
</dbReference>
<keyword evidence="4" id="KW-0103">Bromodomain</keyword>
<dbReference type="Gene3D" id="3.40.50.300">
    <property type="entry name" value="P-loop containing nucleotide triphosphate hydrolases"/>
    <property type="match status" value="1"/>
</dbReference>
<dbReference type="GO" id="GO:0006337">
    <property type="term" value="P:nucleosome disassembly"/>
    <property type="evidence" value="ECO:0007669"/>
    <property type="project" value="TreeGrafter"/>
</dbReference>